<comment type="caution">
    <text evidence="3">The sequence shown here is derived from an EMBL/GenBank/DDBJ whole genome shotgun (WGS) entry which is preliminary data.</text>
</comment>
<dbReference type="AlphaFoldDB" id="A0A8H7V408"/>
<evidence type="ECO:0000259" key="2">
    <source>
        <dbReference type="SMART" id="SM01254"/>
    </source>
</evidence>
<dbReference type="OrthoDB" id="5566667at2759"/>
<proteinExistence type="predicted"/>
<dbReference type="InterPro" id="IPR049372">
    <property type="entry name" value="PPP1R21_C"/>
</dbReference>
<accession>A0A8H7V408</accession>
<dbReference type="GO" id="GO:0016020">
    <property type="term" value="C:membrane"/>
    <property type="evidence" value="ECO:0007669"/>
    <property type="project" value="TreeGrafter"/>
</dbReference>
<feature type="domain" description="Protein phosphatase 1 regulatory subunit 21 N-terminal" evidence="2">
    <location>
        <begin position="26"/>
        <end position="143"/>
    </location>
</feature>
<evidence type="ECO:0000313" key="3">
    <source>
        <dbReference type="EMBL" id="KAG2202568.1"/>
    </source>
</evidence>
<evidence type="ECO:0000256" key="1">
    <source>
        <dbReference type="SAM" id="Coils"/>
    </source>
</evidence>
<dbReference type="EMBL" id="JAEPRD010000059">
    <property type="protein sequence ID" value="KAG2202568.1"/>
    <property type="molecule type" value="Genomic_DNA"/>
</dbReference>
<feature type="coiled-coil region" evidence="1">
    <location>
        <begin position="56"/>
        <end position="221"/>
    </location>
</feature>
<organism evidence="3 4">
    <name type="scientific">Mucor saturninus</name>
    <dbReference type="NCBI Taxonomy" id="64648"/>
    <lineage>
        <taxon>Eukaryota</taxon>
        <taxon>Fungi</taxon>
        <taxon>Fungi incertae sedis</taxon>
        <taxon>Mucoromycota</taxon>
        <taxon>Mucoromycotina</taxon>
        <taxon>Mucoromycetes</taxon>
        <taxon>Mucorales</taxon>
        <taxon>Mucorineae</taxon>
        <taxon>Mucoraceae</taxon>
        <taxon>Mucor</taxon>
    </lineage>
</organism>
<dbReference type="Pfam" id="PF10205">
    <property type="entry name" value="KLRAQ"/>
    <property type="match status" value="1"/>
</dbReference>
<gene>
    <name evidence="3" type="ORF">INT47_012562</name>
</gene>
<sequence length="694" mass="80741">MSDGMFSRNAALNAGAIPASAEELSQKYLGLFQDYSRLKAKYAVLKKAVIKERASNVALQGNVKEKEKEMRKLQEQLDLLAFHNERLTKRIQAVQDSDQKGTHFSILGGSVKKELEKNAQALEEANLDLERKIEENERLHEELTDSKFEFTDNINILLKQIQDLEKRVQELQDENANILSESKPTIAKTDDTEHLNMLREMDALKAQLQEKTDLLQGKDQQIQQNNHQMLSEIQSLRSILLSKVGDLKESTKLYDIVPEASEALKILEEQAKQYFSGDKSNLNALSAEIADKLMISTQTFSQELSQVVQKLEETRKELDALLLEKADHPDIDLTLLQKQLEEKSQEQIKKYEDMNLQQQKQYEDLLVQHAEQLKQEQDKYQQLDEKLKLSTEAVKQLEVTHQQYEEKINQHTQITNELSDQKDLLMEQNIQYEERNKQYQEQNELYQKQVATQQAEFDEKINKKTVEITDLLSTIEANKQSGLKQIADLQAMNDNLEKENKLLQQEIEQQKTKPEETVDNTINNKAEEEDEEVFVYPKQEKLPKVEEDEDEDEEVFVYRGMDAVDTPSTATPTPPLTSKQYDEKDVLLREEKLKVYYEHQVNNLTEKIQMTDSKAVRFASMYKSMKERLAKEEKDKQMMVAEIEKLNKNIKNVQDMLATTESNYQRQVDTMTEFITSLQENEQRSQQPSGRRNY</sequence>
<dbReference type="Proteomes" id="UP000603453">
    <property type="component" value="Unassembled WGS sequence"/>
</dbReference>
<feature type="coiled-coil region" evidence="1">
    <location>
        <begin position="622"/>
        <end position="663"/>
    </location>
</feature>
<dbReference type="SMART" id="SM01254">
    <property type="entry name" value="KLRAQ"/>
    <property type="match status" value="1"/>
</dbReference>
<reference evidence="3" key="1">
    <citation type="submission" date="2020-12" db="EMBL/GenBank/DDBJ databases">
        <title>Metabolic potential, ecology and presence of endohyphal bacteria is reflected in genomic diversity of Mucoromycotina.</title>
        <authorList>
            <person name="Muszewska A."/>
            <person name="Okrasinska A."/>
            <person name="Steczkiewicz K."/>
            <person name="Drgas O."/>
            <person name="Orlowska M."/>
            <person name="Perlinska-Lenart U."/>
            <person name="Aleksandrzak-Piekarczyk T."/>
            <person name="Szatraj K."/>
            <person name="Zielenkiewicz U."/>
            <person name="Pilsyk S."/>
            <person name="Malc E."/>
            <person name="Mieczkowski P."/>
            <person name="Kruszewska J.S."/>
            <person name="Biernat P."/>
            <person name="Pawlowska J."/>
        </authorList>
    </citation>
    <scope>NUCLEOTIDE SEQUENCE</scope>
    <source>
        <strain evidence="3">WA0000017839</strain>
    </source>
</reference>
<feature type="coiled-coil region" evidence="1">
    <location>
        <begin position="301"/>
        <end position="513"/>
    </location>
</feature>
<protein>
    <recommendedName>
        <fullName evidence="2">Protein phosphatase 1 regulatory subunit 21 N-terminal domain-containing protein</fullName>
    </recommendedName>
</protein>
<keyword evidence="4" id="KW-1185">Reference proteome</keyword>
<dbReference type="InterPro" id="IPR040024">
    <property type="entry name" value="PPP1R21"/>
</dbReference>
<dbReference type="InterPro" id="IPR019343">
    <property type="entry name" value="PPP1R21_N"/>
</dbReference>
<evidence type="ECO:0000313" key="4">
    <source>
        <dbReference type="Proteomes" id="UP000603453"/>
    </source>
</evidence>
<dbReference type="Pfam" id="PF21636">
    <property type="entry name" value="PPP1R21_C"/>
    <property type="match status" value="1"/>
</dbReference>
<dbReference type="PANTHER" id="PTHR21448:SF0">
    <property type="entry name" value="PROTEIN PHOSPHATASE 1 REGULATORY SUBUNIT 21"/>
    <property type="match status" value="1"/>
</dbReference>
<keyword evidence="1" id="KW-0175">Coiled coil</keyword>
<dbReference type="GO" id="GO:0005769">
    <property type="term" value="C:early endosome"/>
    <property type="evidence" value="ECO:0007669"/>
    <property type="project" value="TreeGrafter"/>
</dbReference>
<dbReference type="PANTHER" id="PTHR21448">
    <property type="entry name" value="SMOOTH MUSCLE MYOSIN HEAVY CHAIN-RELATED"/>
    <property type="match status" value="1"/>
</dbReference>
<name>A0A8H7V408_9FUNG</name>